<reference evidence="2" key="2">
    <citation type="journal article" date="2018" name="BMC Genomics">
        <title>Genomic insights into host adaptation between the wheat stripe rust pathogen (Puccinia striiformis f. sp. tritici) and the barley stripe rust pathogen (Puccinia striiformis f. sp. hordei).</title>
        <authorList>
            <person name="Xia C."/>
            <person name="Wang M."/>
            <person name="Yin C."/>
            <person name="Cornejo O.E."/>
            <person name="Hulbert S.H."/>
            <person name="Chen X."/>
        </authorList>
    </citation>
    <scope>NUCLEOTIDE SEQUENCE [LARGE SCALE GENOMIC DNA]</scope>
    <source>
        <strain evidence="2">93TX-2</strain>
    </source>
</reference>
<accession>A0A2S4W5T9</accession>
<protein>
    <submittedName>
        <fullName evidence="1">Uncharacterized protein</fullName>
    </submittedName>
</protein>
<comment type="caution">
    <text evidence="1">The sequence shown here is derived from an EMBL/GenBank/DDBJ whole genome shotgun (WGS) entry which is preliminary data.</text>
</comment>
<reference evidence="2" key="3">
    <citation type="journal article" date="2018" name="Mol. Plant Microbe Interact.">
        <title>Genome sequence resources for the wheat stripe rust pathogen (Puccinia striiformis f. sp. tritici) and the barley stripe rust pathogen (Puccinia striiformis f. sp. hordei).</title>
        <authorList>
            <person name="Xia C."/>
            <person name="Wang M."/>
            <person name="Yin C."/>
            <person name="Cornejo O.E."/>
            <person name="Hulbert S.H."/>
            <person name="Chen X."/>
        </authorList>
    </citation>
    <scope>NUCLEOTIDE SEQUENCE [LARGE SCALE GENOMIC DNA]</scope>
    <source>
        <strain evidence="2">93TX-2</strain>
    </source>
</reference>
<sequence>MDSKGSGGSGVLDVDNLKSNSTQVLILDNICCLVQCTKIAGLNEVTEANCTKFENSCYNTLS</sequence>
<dbReference type="EMBL" id="PKSM01000076">
    <property type="protein sequence ID" value="POW17131.1"/>
    <property type="molecule type" value="Genomic_DNA"/>
</dbReference>
<name>A0A2S4W5T9_9BASI</name>
<keyword evidence="2" id="KW-1185">Reference proteome</keyword>
<reference evidence="1 2" key="1">
    <citation type="submission" date="2017-12" db="EMBL/GenBank/DDBJ databases">
        <title>Gene loss provides genomic basis for host adaptation in cereal stripe rust fungi.</title>
        <authorList>
            <person name="Xia C."/>
        </authorList>
    </citation>
    <scope>NUCLEOTIDE SEQUENCE [LARGE SCALE GENOMIC DNA]</scope>
    <source>
        <strain evidence="1 2">93TX-2</strain>
    </source>
</reference>
<dbReference type="VEuPathDB" id="FungiDB:PSHT_06481"/>
<dbReference type="AlphaFoldDB" id="A0A2S4W5T9"/>
<organism evidence="1 2">
    <name type="scientific">Puccinia striiformis</name>
    <dbReference type="NCBI Taxonomy" id="27350"/>
    <lineage>
        <taxon>Eukaryota</taxon>
        <taxon>Fungi</taxon>
        <taxon>Dikarya</taxon>
        <taxon>Basidiomycota</taxon>
        <taxon>Pucciniomycotina</taxon>
        <taxon>Pucciniomycetes</taxon>
        <taxon>Pucciniales</taxon>
        <taxon>Pucciniaceae</taxon>
        <taxon>Puccinia</taxon>
    </lineage>
</organism>
<evidence type="ECO:0000313" key="2">
    <source>
        <dbReference type="Proteomes" id="UP000238274"/>
    </source>
</evidence>
<proteinExistence type="predicted"/>
<evidence type="ECO:0000313" key="1">
    <source>
        <dbReference type="EMBL" id="POW17131.1"/>
    </source>
</evidence>
<dbReference type="Proteomes" id="UP000238274">
    <property type="component" value="Unassembled WGS sequence"/>
</dbReference>
<gene>
    <name evidence="1" type="ORF">PSHT_06481</name>
</gene>